<evidence type="ECO:0000313" key="2">
    <source>
        <dbReference type="Proteomes" id="UP001558652"/>
    </source>
</evidence>
<organism evidence="1 2">
    <name type="scientific">Ranatra chinensis</name>
    <dbReference type="NCBI Taxonomy" id="642074"/>
    <lineage>
        <taxon>Eukaryota</taxon>
        <taxon>Metazoa</taxon>
        <taxon>Ecdysozoa</taxon>
        <taxon>Arthropoda</taxon>
        <taxon>Hexapoda</taxon>
        <taxon>Insecta</taxon>
        <taxon>Pterygota</taxon>
        <taxon>Neoptera</taxon>
        <taxon>Paraneoptera</taxon>
        <taxon>Hemiptera</taxon>
        <taxon>Heteroptera</taxon>
        <taxon>Panheteroptera</taxon>
        <taxon>Nepomorpha</taxon>
        <taxon>Nepidae</taxon>
        <taxon>Ranatrinae</taxon>
        <taxon>Ranatra</taxon>
    </lineage>
</organism>
<dbReference type="EMBL" id="JBFDAA010000003">
    <property type="protein sequence ID" value="KAL1138727.1"/>
    <property type="molecule type" value="Genomic_DNA"/>
</dbReference>
<sequence length="135" mass="16322">MASKRRNMFCQNKKQETTEITEFFKCYDREAITCEQYLRVPLDNICEFINAKNQFWTPVFQSFQPRFPCPDFVPGTYKLANGSFDLNELMKVVGHLPDSELYDFYWKQRLEFFNKRERLTCVYYVMKLDKVKANF</sequence>
<evidence type="ECO:0000313" key="1">
    <source>
        <dbReference type="EMBL" id="KAL1138727.1"/>
    </source>
</evidence>
<dbReference type="AlphaFoldDB" id="A0ABD0Z4T1"/>
<comment type="caution">
    <text evidence="1">The sequence shown here is derived from an EMBL/GenBank/DDBJ whole genome shotgun (WGS) entry which is preliminary data.</text>
</comment>
<gene>
    <name evidence="1" type="ORF">AAG570_008789</name>
</gene>
<proteinExistence type="predicted"/>
<protein>
    <submittedName>
        <fullName evidence="1">Uncharacterized protein</fullName>
    </submittedName>
</protein>
<keyword evidence="2" id="KW-1185">Reference proteome</keyword>
<reference evidence="1 2" key="1">
    <citation type="submission" date="2024-07" db="EMBL/GenBank/DDBJ databases">
        <title>Chromosome-level genome assembly of the water stick insect Ranatra chinensis (Heteroptera: Nepidae).</title>
        <authorList>
            <person name="Liu X."/>
        </authorList>
    </citation>
    <scope>NUCLEOTIDE SEQUENCE [LARGE SCALE GENOMIC DNA]</scope>
    <source>
        <strain evidence="1">Cailab_2021Rc</strain>
        <tissue evidence="1">Muscle</tissue>
    </source>
</reference>
<dbReference type="Proteomes" id="UP001558652">
    <property type="component" value="Unassembled WGS sequence"/>
</dbReference>
<name>A0ABD0Z4T1_9HEMI</name>
<accession>A0ABD0Z4T1</accession>